<evidence type="ECO:0000313" key="2">
    <source>
        <dbReference type="Proteomes" id="UP001215598"/>
    </source>
</evidence>
<reference evidence="1" key="1">
    <citation type="submission" date="2023-03" db="EMBL/GenBank/DDBJ databases">
        <title>Massive genome expansion in bonnet fungi (Mycena s.s.) driven by repeated elements and novel gene families across ecological guilds.</title>
        <authorList>
            <consortium name="Lawrence Berkeley National Laboratory"/>
            <person name="Harder C.B."/>
            <person name="Miyauchi S."/>
            <person name="Viragh M."/>
            <person name="Kuo A."/>
            <person name="Thoen E."/>
            <person name="Andreopoulos B."/>
            <person name="Lu D."/>
            <person name="Skrede I."/>
            <person name="Drula E."/>
            <person name="Henrissat B."/>
            <person name="Morin E."/>
            <person name="Kohler A."/>
            <person name="Barry K."/>
            <person name="LaButti K."/>
            <person name="Morin E."/>
            <person name="Salamov A."/>
            <person name="Lipzen A."/>
            <person name="Mereny Z."/>
            <person name="Hegedus B."/>
            <person name="Baldrian P."/>
            <person name="Stursova M."/>
            <person name="Weitz H."/>
            <person name="Taylor A."/>
            <person name="Grigoriev I.V."/>
            <person name="Nagy L.G."/>
            <person name="Martin F."/>
            <person name="Kauserud H."/>
        </authorList>
    </citation>
    <scope>NUCLEOTIDE SEQUENCE</scope>
    <source>
        <strain evidence="1">CBHHK182m</strain>
    </source>
</reference>
<gene>
    <name evidence="1" type="ORF">B0H16DRAFT_1309661</name>
</gene>
<dbReference type="Proteomes" id="UP001215598">
    <property type="component" value="Unassembled WGS sequence"/>
</dbReference>
<name>A0AAD7JNH5_9AGAR</name>
<organism evidence="1 2">
    <name type="scientific">Mycena metata</name>
    <dbReference type="NCBI Taxonomy" id="1033252"/>
    <lineage>
        <taxon>Eukaryota</taxon>
        <taxon>Fungi</taxon>
        <taxon>Dikarya</taxon>
        <taxon>Basidiomycota</taxon>
        <taxon>Agaricomycotina</taxon>
        <taxon>Agaricomycetes</taxon>
        <taxon>Agaricomycetidae</taxon>
        <taxon>Agaricales</taxon>
        <taxon>Marasmiineae</taxon>
        <taxon>Mycenaceae</taxon>
        <taxon>Mycena</taxon>
    </lineage>
</organism>
<protein>
    <submittedName>
        <fullName evidence="1">Uncharacterized protein</fullName>
    </submittedName>
</protein>
<evidence type="ECO:0000313" key="1">
    <source>
        <dbReference type="EMBL" id="KAJ7766156.1"/>
    </source>
</evidence>
<comment type="caution">
    <text evidence="1">The sequence shown here is derived from an EMBL/GenBank/DDBJ whole genome shotgun (WGS) entry which is preliminary data.</text>
</comment>
<proteinExistence type="predicted"/>
<sequence>MSDFILAWHPEDIELNGVPITNVEHADDILSASGAPSGLQSHLNDSQCWCNNNGCITSIPKCLCQMYGPGPKILPTFHLGGHALSYARRACYLGVWFEMGTKSIWREQYKVKARKARTIANVILGLDRFVGTLPAWDARTLYMARVDPYLTAGCDVVLDIDLKGLKMLEKVQLMFLRRMLGLGARSMRAILFSETGIWPIKYRRVYLALKALCYRIELDPARPAWNALQDSLKLARSQKLCWFNDLRIELTVQLVETAMKDVRLSMEAWVDSEIESSSRVRDLLVGRLEMDNDTHRLVKKSLDFRHYLRVKTGDHRRALTRMILSGHSLAIERRRWKERGKKIVPREWRLCRFCYAYVEDPAHAMFACQHAELVEIRQVFLGELYDTLPELSGTLDPTDVLKFFRDILPRREITPLLGKLAYDVLKIFDSSPMLCVDALTPQANT</sequence>
<dbReference type="EMBL" id="JARKIB010000024">
    <property type="protein sequence ID" value="KAJ7766156.1"/>
    <property type="molecule type" value="Genomic_DNA"/>
</dbReference>
<dbReference type="AlphaFoldDB" id="A0AAD7JNH5"/>
<keyword evidence="2" id="KW-1185">Reference proteome</keyword>
<accession>A0AAD7JNH5</accession>